<evidence type="ECO:0000313" key="2">
    <source>
        <dbReference type="Proteomes" id="UP001620626"/>
    </source>
</evidence>
<organism evidence="1 2">
    <name type="scientific">Heterodera trifolii</name>
    <dbReference type="NCBI Taxonomy" id="157864"/>
    <lineage>
        <taxon>Eukaryota</taxon>
        <taxon>Metazoa</taxon>
        <taxon>Ecdysozoa</taxon>
        <taxon>Nematoda</taxon>
        <taxon>Chromadorea</taxon>
        <taxon>Rhabditida</taxon>
        <taxon>Tylenchina</taxon>
        <taxon>Tylenchomorpha</taxon>
        <taxon>Tylenchoidea</taxon>
        <taxon>Heteroderidae</taxon>
        <taxon>Heteroderinae</taxon>
        <taxon>Heterodera</taxon>
    </lineage>
</organism>
<sequence>MYRGDRICLRGIASQEGDSGSAVLASNGTDYVQIAVSSYVKCQSSAPGASYAIYSRIDAKWLEKISGIRCNG</sequence>
<reference evidence="1 2" key="1">
    <citation type="submission" date="2024-10" db="EMBL/GenBank/DDBJ databases">
        <authorList>
            <person name="Kim D."/>
        </authorList>
    </citation>
    <scope>NUCLEOTIDE SEQUENCE [LARGE SCALE GENOMIC DNA]</scope>
    <source>
        <strain evidence="1">BH-2024</strain>
    </source>
</reference>
<evidence type="ECO:0008006" key="3">
    <source>
        <dbReference type="Google" id="ProtNLM"/>
    </source>
</evidence>
<dbReference type="EMBL" id="JBICBT010000360">
    <property type="protein sequence ID" value="KAL3116240.1"/>
    <property type="molecule type" value="Genomic_DNA"/>
</dbReference>
<gene>
    <name evidence="1" type="ORF">niasHT_004411</name>
</gene>
<dbReference type="Proteomes" id="UP001620626">
    <property type="component" value="Unassembled WGS sequence"/>
</dbReference>
<comment type="caution">
    <text evidence="1">The sequence shown here is derived from an EMBL/GenBank/DDBJ whole genome shotgun (WGS) entry which is preliminary data.</text>
</comment>
<protein>
    <recommendedName>
        <fullName evidence="3">Lipoprotein</fullName>
    </recommendedName>
</protein>
<name>A0ABD2LLX8_9BILA</name>
<proteinExistence type="predicted"/>
<evidence type="ECO:0000313" key="1">
    <source>
        <dbReference type="EMBL" id="KAL3116240.1"/>
    </source>
</evidence>
<accession>A0ABD2LLX8</accession>
<keyword evidence="2" id="KW-1185">Reference proteome</keyword>
<dbReference type="AlphaFoldDB" id="A0ABD2LLX8"/>